<feature type="compositionally biased region" description="Polar residues" evidence="1">
    <location>
        <begin position="1"/>
        <end position="15"/>
    </location>
</feature>
<proteinExistence type="predicted"/>
<dbReference type="Proteomes" id="UP000175971">
    <property type="component" value="Unassembled WGS sequence"/>
</dbReference>
<dbReference type="GeneID" id="97335947"/>
<name>A0A1E7LU77_9ACTN</name>
<dbReference type="PATRIC" id="fig|518642.7.peg.28"/>
<protein>
    <submittedName>
        <fullName evidence="2">Uncharacterized protein</fullName>
    </submittedName>
</protein>
<evidence type="ECO:0000313" key="3">
    <source>
        <dbReference type="Proteomes" id="UP000175971"/>
    </source>
</evidence>
<gene>
    <name evidence="2" type="ORF">AN221_15745</name>
</gene>
<feature type="region of interest" description="Disordered" evidence="1">
    <location>
        <begin position="1"/>
        <end position="27"/>
    </location>
</feature>
<evidence type="ECO:0000256" key="1">
    <source>
        <dbReference type="SAM" id="MobiDB-lite"/>
    </source>
</evidence>
<dbReference type="AlphaFoldDB" id="A0A1E7LU77"/>
<dbReference type="RefSeq" id="WP_019765965.1">
    <property type="nucleotide sequence ID" value="NZ_LJGZ01000065.1"/>
</dbReference>
<dbReference type="EMBL" id="LJGZ01000065">
    <property type="protein sequence ID" value="OEV19721.1"/>
    <property type="molecule type" value="Genomic_DNA"/>
</dbReference>
<reference evidence="2 3" key="1">
    <citation type="journal article" date="2016" name="Front. Microbiol.">
        <title>Comparative Genomics Analysis of Streptomyces Species Reveals Their Adaptation to the Marine Environment and Their Diversity at the Genomic Level.</title>
        <authorList>
            <person name="Tian X."/>
            <person name="Zhang Z."/>
            <person name="Yang T."/>
            <person name="Chen M."/>
            <person name="Li J."/>
            <person name="Chen F."/>
            <person name="Yang J."/>
            <person name="Li W."/>
            <person name="Zhang B."/>
            <person name="Zhang Z."/>
            <person name="Wu J."/>
            <person name="Zhang C."/>
            <person name="Long L."/>
            <person name="Xiao J."/>
        </authorList>
    </citation>
    <scope>NUCLEOTIDE SEQUENCE [LARGE SCALE GENOMIC DNA]</scope>
    <source>
        <strain evidence="2 3">SCSIO M10372</strain>
    </source>
</reference>
<organism evidence="2 3">
    <name type="scientific">Streptomyces nanshensis</name>
    <dbReference type="NCBI Taxonomy" id="518642"/>
    <lineage>
        <taxon>Bacteria</taxon>
        <taxon>Bacillati</taxon>
        <taxon>Actinomycetota</taxon>
        <taxon>Actinomycetes</taxon>
        <taxon>Kitasatosporales</taxon>
        <taxon>Streptomycetaceae</taxon>
        <taxon>Streptomyces</taxon>
    </lineage>
</organism>
<comment type="caution">
    <text evidence="2">The sequence shown here is derived from an EMBL/GenBank/DDBJ whole genome shotgun (WGS) entry which is preliminary data.</text>
</comment>
<sequence>MTHISESAMQGSGKLSQEGGGYDHPAGQISFGIGGGLGMRSRLLSASEGETGNTIDLPWTTMIPL</sequence>
<evidence type="ECO:0000313" key="2">
    <source>
        <dbReference type="EMBL" id="OEV19721.1"/>
    </source>
</evidence>
<keyword evidence="3" id="KW-1185">Reference proteome</keyword>
<accession>A0A1E7LU77</accession>